<reference evidence="4 5" key="1">
    <citation type="submission" date="2024-06" db="EMBL/GenBank/DDBJ databases">
        <title>The Natural Products Discovery Center: Release of the First 8490 Sequenced Strains for Exploring Actinobacteria Biosynthetic Diversity.</title>
        <authorList>
            <person name="Kalkreuter E."/>
            <person name="Kautsar S.A."/>
            <person name="Yang D."/>
            <person name="Bader C.D."/>
            <person name="Teijaro C.N."/>
            <person name="Fluegel L."/>
            <person name="Davis C.M."/>
            <person name="Simpson J.R."/>
            <person name="Lauterbach L."/>
            <person name="Steele A.D."/>
            <person name="Gui C."/>
            <person name="Meng S."/>
            <person name="Li G."/>
            <person name="Viehrig K."/>
            <person name="Ye F."/>
            <person name="Su P."/>
            <person name="Kiefer A.F."/>
            <person name="Nichols A."/>
            <person name="Cepeda A.J."/>
            <person name="Yan W."/>
            <person name="Fan B."/>
            <person name="Jiang Y."/>
            <person name="Adhikari A."/>
            <person name="Zheng C.-J."/>
            <person name="Schuster L."/>
            <person name="Cowan T.M."/>
            <person name="Smanski M.J."/>
            <person name="Chevrette M.G."/>
            <person name="De Carvalho L.P.S."/>
            <person name="Shen B."/>
        </authorList>
    </citation>
    <scope>NUCLEOTIDE SEQUENCE [LARGE SCALE GENOMIC DNA]</scope>
    <source>
        <strain evidence="4 5">NPDC006286</strain>
    </source>
</reference>
<feature type="domain" description="Putative glycogen debranching enzyme N-terminal" evidence="2">
    <location>
        <begin position="44"/>
        <end position="226"/>
    </location>
</feature>
<dbReference type="InterPro" id="IPR054491">
    <property type="entry name" value="MGH1-like_GH"/>
</dbReference>
<evidence type="ECO:0000256" key="1">
    <source>
        <dbReference type="SAM" id="MobiDB-lite"/>
    </source>
</evidence>
<feature type="region of interest" description="Disordered" evidence="1">
    <location>
        <begin position="1"/>
        <end position="22"/>
    </location>
</feature>
<dbReference type="InterPro" id="IPR008928">
    <property type="entry name" value="6-hairpin_glycosidase_sf"/>
</dbReference>
<dbReference type="InterPro" id="IPR012341">
    <property type="entry name" value="6hp_glycosidase-like_sf"/>
</dbReference>
<dbReference type="Gene3D" id="1.50.10.10">
    <property type="match status" value="1"/>
</dbReference>
<comment type="caution">
    <text evidence="4">The sequence shown here is derived from an EMBL/GenBank/DDBJ whole genome shotgun (WGS) entry which is preliminary data.</text>
</comment>
<evidence type="ECO:0000313" key="4">
    <source>
        <dbReference type="EMBL" id="MEU0154136.1"/>
    </source>
</evidence>
<evidence type="ECO:0000259" key="2">
    <source>
        <dbReference type="Pfam" id="PF14742"/>
    </source>
</evidence>
<evidence type="ECO:0000313" key="5">
    <source>
        <dbReference type="Proteomes" id="UP001550348"/>
    </source>
</evidence>
<gene>
    <name evidence="4" type="ORF">ABZ071_19805</name>
</gene>
<dbReference type="RefSeq" id="WP_355665858.1">
    <property type="nucleotide sequence ID" value="NZ_JBEXRX010000061.1"/>
</dbReference>
<dbReference type="Proteomes" id="UP001550348">
    <property type="component" value="Unassembled WGS sequence"/>
</dbReference>
<feature type="compositionally biased region" description="Low complexity" evidence="1">
    <location>
        <begin position="1"/>
        <end position="21"/>
    </location>
</feature>
<accession>A0ABV2VRD6</accession>
<keyword evidence="5" id="KW-1185">Reference proteome</keyword>
<protein>
    <submittedName>
        <fullName evidence="4">Glycogen debranching N-terminal domain-containing protein</fullName>
    </submittedName>
</protein>
<sequence length="729" mass="80998">MTTTGRRPTPADPTPDITPDGQIQTGLVRNLPPELGPNAIAVLQGHSFMYSDAVGDVAPGSIGGLVHEDTRLVDRWELTLNGAPLLVLSSGAVEPYSAVFFLTNPELPDLRANHVGVRRQRFVDGGLRERIQVQSFSPEPVSIEVRLTVGTDFADIFEIKQTVRDRSAQISRSHAPDGSWLQFTYRNAPFEACTRVEADPPASRMEGDTLVWDVRLELNQEWRCELRVPLRVGPEVVRPPHRDFEEVFGGGVADRAAQWRSLAPGMRSDFAVLNEVWDKTVTDLVALQIEVRSRGHTGIFYAAGMPWFLNLFGRDSLITAYQIVGVGPRSSRQTLLSLAAMQGSKVDDFSDEEPGKILHEVRYGELTQTGVKPHDPNYGSADATQLWLILLSEYWRWTGDDDLVRQLRDNAYAALRWIDEYGDRDGDGYVEYATGSPEGLGNQCWRDSWDGVRFADGTIPVLPIATCEIQGYTYDAKLRAAELADGPLGDPRLGQRLRADADRLRENFNRDFWIDDRGGFYALGLDGDKHQIDSMTSNMGHLLWSGIVPPDRAAIVARQLMSDELFSGWGVRTTSTAERGYNPIGYHRGTVWPHDNSIIAHGLARYGFRHDANRIIMAMLDAARDSNYRLPEAFSGYARSFGQAPVPFPTACSPQAWASGAPSLFVRTMLGLDARDGHLIVNPDIPPQIGRIELTDTHAFGKLWNLEAIGTQAHVRLSPRKYQLAPDSK</sequence>
<name>A0ABV2VRD6_9ACTN</name>
<proteinExistence type="predicted"/>
<dbReference type="EMBL" id="JBEXRX010000061">
    <property type="protein sequence ID" value="MEU0154136.1"/>
    <property type="molecule type" value="Genomic_DNA"/>
</dbReference>
<evidence type="ECO:0000259" key="3">
    <source>
        <dbReference type="Pfam" id="PF22422"/>
    </source>
</evidence>
<dbReference type="Pfam" id="PF22422">
    <property type="entry name" value="MGH1-like_GH"/>
    <property type="match status" value="1"/>
</dbReference>
<organism evidence="4 5">
    <name type="scientific">Micromonospora fulviviridis</name>
    <dbReference type="NCBI Taxonomy" id="47860"/>
    <lineage>
        <taxon>Bacteria</taxon>
        <taxon>Bacillati</taxon>
        <taxon>Actinomycetota</taxon>
        <taxon>Actinomycetes</taxon>
        <taxon>Micromonosporales</taxon>
        <taxon>Micromonosporaceae</taxon>
        <taxon>Micromonospora</taxon>
    </lineage>
</organism>
<dbReference type="InterPro" id="IPR032856">
    <property type="entry name" value="GDE_N_bis"/>
</dbReference>
<dbReference type="SUPFAM" id="SSF48208">
    <property type="entry name" value="Six-hairpin glycosidases"/>
    <property type="match status" value="1"/>
</dbReference>
<feature type="domain" description="Mannosylglycerate hydrolase MGH1-like glycoside hydrolase" evidence="3">
    <location>
        <begin position="390"/>
        <end position="625"/>
    </location>
</feature>
<dbReference type="Pfam" id="PF14742">
    <property type="entry name" value="GDE_N_bis"/>
    <property type="match status" value="1"/>
</dbReference>